<protein>
    <submittedName>
        <fullName evidence="2">Uncharacterized protein</fullName>
    </submittedName>
</protein>
<gene>
    <name evidence="2" type="ORF">BaRGS_00000530</name>
</gene>
<evidence type="ECO:0000313" key="3">
    <source>
        <dbReference type="Proteomes" id="UP001519460"/>
    </source>
</evidence>
<feature type="compositionally biased region" description="Basic and acidic residues" evidence="1">
    <location>
        <begin position="72"/>
        <end position="81"/>
    </location>
</feature>
<keyword evidence="3" id="KW-1185">Reference proteome</keyword>
<dbReference type="Proteomes" id="UP001519460">
    <property type="component" value="Unassembled WGS sequence"/>
</dbReference>
<dbReference type="EMBL" id="JACVVK020000002">
    <property type="protein sequence ID" value="KAK7508291.1"/>
    <property type="molecule type" value="Genomic_DNA"/>
</dbReference>
<comment type="caution">
    <text evidence="2">The sequence shown here is derived from an EMBL/GenBank/DDBJ whole genome shotgun (WGS) entry which is preliminary data.</text>
</comment>
<evidence type="ECO:0000313" key="2">
    <source>
        <dbReference type="EMBL" id="KAK7508291.1"/>
    </source>
</evidence>
<reference evidence="2 3" key="1">
    <citation type="journal article" date="2023" name="Sci. Data">
        <title>Genome assembly of the Korean intertidal mud-creeper Batillaria attramentaria.</title>
        <authorList>
            <person name="Patra A.K."/>
            <person name="Ho P.T."/>
            <person name="Jun S."/>
            <person name="Lee S.J."/>
            <person name="Kim Y."/>
            <person name="Won Y.J."/>
        </authorList>
    </citation>
    <scope>NUCLEOTIDE SEQUENCE [LARGE SCALE GENOMIC DNA]</scope>
    <source>
        <strain evidence="2">Wonlab-2016</strain>
    </source>
</reference>
<feature type="region of interest" description="Disordered" evidence="1">
    <location>
        <begin position="61"/>
        <end position="81"/>
    </location>
</feature>
<name>A0ABD0MAS5_9CAEN</name>
<evidence type="ECO:0000256" key="1">
    <source>
        <dbReference type="SAM" id="MobiDB-lite"/>
    </source>
</evidence>
<accession>A0ABD0MAS5</accession>
<proteinExistence type="predicted"/>
<organism evidence="2 3">
    <name type="scientific">Batillaria attramentaria</name>
    <dbReference type="NCBI Taxonomy" id="370345"/>
    <lineage>
        <taxon>Eukaryota</taxon>
        <taxon>Metazoa</taxon>
        <taxon>Spiralia</taxon>
        <taxon>Lophotrochozoa</taxon>
        <taxon>Mollusca</taxon>
        <taxon>Gastropoda</taxon>
        <taxon>Caenogastropoda</taxon>
        <taxon>Sorbeoconcha</taxon>
        <taxon>Cerithioidea</taxon>
        <taxon>Batillariidae</taxon>
        <taxon>Batillaria</taxon>
    </lineage>
</organism>
<sequence length="81" mass="8820">MISVSAALFSRTVTALRSLRRSVVRQVQRLGSVELSEVTPSQWPQAPADIMILPTLKGVRPMAKDTSSQNAKADRVRSAPC</sequence>
<dbReference type="AlphaFoldDB" id="A0ABD0MAS5"/>